<proteinExistence type="inferred from homology"/>
<feature type="compositionally biased region" description="Basic and acidic residues" evidence="5">
    <location>
        <begin position="241"/>
        <end position="259"/>
    </location>
</feature>
<feature type="domain" description="Exocyst complex component Sec8 middle helical bundle" evidence="7">
    <location>
        <begin position="348"/>
        <end position="562"/>
    </location>
</feature>
<dbReference type="GO" id="GO:0006893">
    <property type="term" value="P:Golgi to plasma membrane transport"/>
    <property type="evidence" value="ECO:0007669"/>
    <property type="project" value="TreeGrafter"/>
</dbReference>
<dbReference type="PANTHER" id="PTHR14146">
    <property type="entry name" value="EXOCYST COMPLEX COMPONENT 4"/>
    <property type="match status" value="1"/>
</dbReference>
<evidence type="ECO:0000256" key="5">
    <source>
        <dbReference type="SAM" id="MobiDB-lite"/>
    </source>
</evidence>
<keyword evidence="9" id="KW-1185">Reference proteome</keyword>
<name>A0A9Q0R7T3_ANAIG</name>
<protein>
    <recommendedName>
        <fullName evidence="4">Exocyst complex component Sec8</fullName>
    </recommendedName>
</protein>
<dbReference type="AlphaFoldDB" id="A0A9Q0R7T3"/>
<dbReference type="PANTHER" id="PTHR14146:SF0">
    <property type="entry name" value="EXOCYST COMPLEX COMPONENT 4"/>
    <property type="match status" value="1"/>
</dbReference>
<dbReference type="GO" id="GO:0006612">
    <property type="term" value="P:protein targeting to membrane"/>
    <property type="evidence" value="ECO:0007669"/>
    <property type="project" value="UniProtKB-UniRule"/>
</dbReference>
<reference evidence="8" key="1">
    <citation type="submission" date="2022-10" db="EMBL/GenBank/DDBJ databases">
        <title>Novel sulphate-reducing endosymbionts in the free-living metamonad Anaeramoeba.</title>
        <authorList>
            <person name="Jerlstrom-Hultqvist J."/>
            <person name="Cepicka I."/>
            <person name="Gallot-Lavallee L."/>
            <person name="Salas-Leiva D."/>
            <person name="Curtis B.A."/>
            <person name="Zahonova K."/>
            <person name="Pipaliya S."/>
            <person name="Dacks J."/>
            <person name="Roger A.J."/>
        </authorList>
    </citation>
    <scope>NUCLEOTIDE SEQUENCE</scope>
    <source>
        <strain evidence="8">BMAN</strain>
    </source>
</reference>
<gene>
    <name evidence="8" type="ORF">M0811_11944</name>
</gene>
<dbReference type="InterPro" id="IPR007191">
    <property type="entry name" value="Sec8_exocyst_N"/>
</dbReference>
<evidence type="ECO:0000256" key="4">
    <source>
        <dbReference type="RuleBase" id="RU367079"/>
    </source>
</evidence>
<feature type="compositionally biased region" description="Acidic residues" evidence="5">
    <location>
        <begin position="217"/>
        <end position="231"/>
    </location>
</feature>
<dbReference type="Pfam" id="PF04048">
    <property type="entry name" value="Sec8_N"/>
    <property type="match status" value="1"/>
</dbReference>
<comment type="similarity">
    <text evidence="4">Belongs to the SEC8 family.</text>
</comment>
<dbReference type="InterPro" id="IPR039682">
    <property type="entry name" value="Sec8/EXOC4"/>
</dbReference>
<dbReference type="InterPro" id="IPR048630">
    <property type="entry name" value="Sec8_M"/>
</dbReference>
<dbReference type="GO" id="GO:0015031">
    <property type="term" value="P:protein transport"/>
    <property type="evidence" value="ECO:0007669"/>
    <property type="project" value="UniProtKB-KW"/>
</dbReference>
<evidence type="ECO:0000256" key="1">
    <source>
        <dbReference type="ARBA" id="ARBA00022448"/>
    </source>
</evidence>
<comment type="function">
    <text evidence="4">Component of the exocyst complex involved in the docking of exocytic vesicles with fusion sites on the plasma membrane.</text>
</comment>
<keyword evidence="3 4" id="KW-0653">Protein transport</keyword>
<dbReference type="GO" id="GO:0000145">
    <property type="term" value="C:exocyst"/>
    <property type="evidence" value="ECO:0007669"/>
    <property type="project" value="UniProtKB-UniRule"/>
</dbReference>
<sequence>MNQPDNIKQELIEILRTTDSEYKEKEGEFNPLGRAVAIFRDKADPNAELQEIENHLVGVEALMKRITEVYYDGFNKSIQSFSEVLKNMNAVQSEVETLYNQITTCKTMMNLSISEIKTAWEFSLQYKYMLKLIDQIIVLQKVPEILENYLQNKNFLHASYLLMSSFFQLVSEDLIQISGLTGILEYVNDKMNIIYQQFIEELQGYIYLKKLPNLKDESDEDSEEETQDIDLENGIIPQNNQKEKNIEYESEKSFDKTEDINSNSNNNDNSNSNINIQRNIKKEHYQLKKQKPFDENSVENLLSGEEIDGTEQINSILSNEIEIESESKKEEEDIRKKNLIYEDINNPQENNTAYRMKLLVESLNVLDRIGTTAQLIRANIKPEILGLFEDCIYEIKNTHYKGDFPIQKLFQKQIPFFHKKANSLIENENSWGILYTLVKQMAKKTLKVIRNHKIVWEELHKKNFRPDRRVIFAQDNTKLLGEYEIDNLPNKIYGLSPEQEKNSEEPAYEYTMEIVWNTILTEIQDFIKPYIFPSGKSSFQKNPQLKKKNDNTIQFSFANSESFVNDYNGKFEQLYQQLTAEKRSKRRNIKQKLLPELDIKSSMYNVISVYQLLVNFSDQVNRSLKITEKSRIQIFLDEFLNNLLFPQLNFDFMEKLNNILNSLDAFKPREKNIHAIYSSEESNRPLLQSSIDIIQLVSQLFTSGILMPSYMENFLEVINQLLKTYFQVCQDQYDKVISGSESHNYFKNQDAFKIQKDDPIFISIHSKFSEEIEKDQNIQQNQARLSIQLTDSERRSSGSIEMIMKELEDKIEKFSQKEDLFEQKFLNNRKLEKNGLILESPRLILLANLSDSLDWVASCVKGFIQSSSQIDSLSHQTNPNHDKKYSKSREKILFNFHYHPKIFDSLNLLVSHFRKLSARCLLTLKKEYRFHCYYFLQQISNVNYALDQEPTEPDMFINELNKDLAFNEDIMTSFLPSNQKSYLFSGLARLISKTLVEGAREIKKINKNGIMRMVRNVFAIQQNLTNIVSSQEKHFEKVRHYYDLFNSRTPDNLIAFDIEHPNAFKPEEYLVINKVLFWNYPKNPAEIHFSKSKIPNNLSMQVTFDKI</sequence>
<evidence type="ECO:0000313" key="8">
    <source>
        <dbReference type="EMBL" id="KAJ5069044.1"/>
    </source>
</evidence>
<dbReference type="EMBL" id="JAPDFW010000109">
    <property type="protein sequence ID" value="KAJ5069044.1"/>
    <property type="molecule type" value="Genomic_DNA"/>
</dbReference>
<feature type="domain" description="Exocyst complex component Sec8 N-terminal" evidence="6">
    <location>
        <begin position="28"/>
        <end position="148"/>
    </location>
</feature>
<dbReference type="OMA" id="HMEVRCR"/>
<dbReference type="Pfam" id="PF20652">
    <property type="entry name" value="Sec8_C"/>
    <property type="match status" value="1"/>
</dbReference>
<organism evidence="8 9">
    <name type="scientific">Anaeramoeba ignava</name>
    <name type="common">Anaerobic marine amoeba</name>
    <dbReference type="NCBI Taxonomy" id="1746090"/>
    <lineage>
        <taxon>Eukaryota</taxon>
        <taxon>Metamonada</taxon>
        <taxon>Anaeramoebidae</taxon>
        <taxon>Anaeramoeba</taxon>
    </lineage>
</organism>
<evidence type="ECO:0000256" key="3">
    <source>
        <dbReference type="ARBA" id="ARBA00022927"/>
    </source>
</evidence>
<accession>A0A9Q0R7T3</accession>
<comment type="caution">
    <text evidence="8">The sequence shown here is derived from an EMBL/GenBank/DDBJ whole genome shotgun (WGS) entry which is preliminary data.</text>
</comment>
<dbReference type="GO" id="GO:0090522">
    <property type="term" value="P:vesicle tethering involved in exocytosis"/>
    <property type="evidence" value="ECO:0007669"/>
    <property type="project" value="UniProtKB-UniRule"/>
</dbReference>
<keyword evidence="1 4" id="KW-0813">Transport</keyword>
<evidence type="ECO:0000256" key="2">
    <source>
        <dbReference type="ARBA" id="ARBA00022483"/>
    </source>
</evidence>
<feature type="region of interest" description="Disordered" evidence="5">
    <location>
        <begin position="216"/>
        <end position="274"/>
    </location>
</feature>
<dbReference type="OrthoDB" id="272977at2759"/>
<dbReference type="GO" id="GO:0006904">
    <property type="term" value="P:vesicle docking involved in exocytosis"/>
    <property type="evidence" value="ECO:0007669"/>
    <property type="project" value="InterPro"/>
</dbReference>
<keyword evidence="2 4" id="KW-0268">Exocytosis</keyword>
<dbReference type="Proteomes" id="UP001149090">
    <property type="component" value="Unassembled WGS sequence"/>
</dbReference>
<evidence type="ECO:0000259" key="7">
    <source>
        <dbReference type="Pfam" id="PF20652"/>
    </source>
</evidence>
<evidence type="ECO:0000313" key="9">
    <source>
        <dbReference type="Proteomes" id="UP001149090"/>
    </source>
</evidence>
<evidence type="ECO:0000259" key="6">
    <source>
        <dbReference type="Pfam" id="PF04048"/>
    </source>
</evidence>
<feature type="compositionally biased region" description="Low complexity" evidence="5">
    <location>
        <begin position="260"/>
        <end position="274"/>
    </location>
</feature>